<evidence type="ECO:0000313" key="1">
    <source>
        <dbReference type="EMBL" id="SDW08237.1"/>
    </source>
</evidence>
<evidence type="ECO:0000313" key="2">
    <source>
        <dbReference type="Proteomes" id="UP000199592"/>
    </source>
</evidence>
<protein>
    <submittedName>
        <fullName evidence="1">Uncharacterized protein</fullName>
    </submittedName>
</protein>
<organism evidence="1 2">
    <name type="scientific">Flagellimonas zhangzhouensis</name>
    <dbReference type="NCBI Taxonomy" id="1073328"/>
    <lineage>
        <taxon>Bacteria</taxon>
        <taxon>Pseudomonadati</taxon>
        <taxon>Bacteroidota</taxon>
        <taxon>Flavobacteriia</taxon>
        <taxon>Flavobacteriales</taxon>
        <taxon>Flavobacteriaceae</taxon>
        <taxon>Flagellimonas</taxon>
    </lineage>
</organism>
<name>A0A1H2QM15_9FLAO</name>
<dbReference type="EMBL" id="FNMY01000001">
    <property type="protein sequence ID" value="SDW08237.1"/>
    <property type="molecule type" value="Genomic_DNA"/>
</dbReference>
<accession>A0A1H2QM15</accession>
<reference evidence="2" key="1">
    <citation type="submission" date="2016-10" db="EMBL/GenBank/DDBJ databases">
        <authorList>
            <person name="Varghese N."/>
            <person name="Submissions S."/>
        </authorList>
    </citation>
    <scope>NUCLEOTIDE SEQUENCE [LARGE SCALE GENOMIC DNA]</scope>
    <source>
        <strain evidence="2">DSM 25030</strain>
    </source>
</reference>
<dbReference type="Proteomes" id="UP000199592">
    <property type="component" value="Unassembled WGS sequence"/>
</dbReference>
<keyword evidence="2" id="KW-1185">Reference proteome</keyword>
<dbReference type="AlphaFoldDB" id="A0A1H2QM15"/>
<proteinExistence type="predicted"/>
<sequence>MAYLLYLQISLIHLINYGYSGFLCLQRKNEEQEDSVLAQRY</sequence>
<gene>
    <name evidence="1" type="ORF">SAMN04487892_0286</name>
</gene>